<dbReference type="OrthoDB" id="5357585at2"/>
<dbReference type="AlphaFoldDB" id="A0A502GCU4"/>
<evidence type="ECO:0000313" key="1">
    <source>
        <dbReference type="EMBL" id="TPG59909.1"/>
    </source>
</evidence>
<proteinExistence type="predicted"/>
<gene>
    <name evidence="1" type="ORF">EAH77_15190</name>
</gene>
<reference evidence="1 2" key="1">
    <citation type="journal article" date="2019" name="Environ. Microbiol.">
        <title>Species interactions and distinct microbial communities in high Arctic permafrost affected cryosols are associated with the CH4 and CO2 gas fluxes.</title>
        <authorList>
            <person name="Altshuler I."/>
            <person name="Hamel J."/>
            <person name="Turney S."/>
            <person name="Magnuson E."/>
            <person name="Levesque R."/>
            <person name="Greer C."/>
            <person name="Whyte L.G."/>
        </authorList>
    </citation>
    <scope>NUCLEOTIDE SEQUENCE [LARGE SCALE GENOMIC DNA]</scope>
    <source>
        <strain evidence="1 2">E4</strain>
    </source>
</reference>
<dbReference type="Proteomes" id="UP000317663">
    <property type="component" value="Unassembled WGS sequence"/>
</dbReference>
<name>A0A502GCU4_9GAMM</name>
<evidence type="ECO:0000313" key="2">
    <source>
        <dbReference type="Proteomes" id="UP000317663"/>
    </source>
</evidence>
<organism evidence="1 2">
    <name type="scientific">Ewingella americana</name>
    <dbReference type="NCBI Taxonomy" id="41202"/>
    <lineage>
        <taxon>Bacteria</taxon>
        <taxon>Pseudomonadati</taxon>
        <taxon>Pseudomonadota</taxon>
        <taxon>Gammaproteobacteria</taxon>
        <taxon>Enterobacterales</taxon>
        <taxon>Yersiniaceae</taxon>
        <taxon>Ewingella</taxon>
    </lineage>
</organism>
<comment type="caution">
    <text evidence="1">The sequence shown here is derived from an EMBL/GenBank/DDBJ whole genome shotgun (WGS) entry which is preliminary data.</text>
</comment>
<protein>
    <submittedName>
        <fullName evidence="1">Uncharacterized protein</fullName>
    </submittedName>
</protein>
<sequence>MSEQQANVDNTPDTGSVVYKIDPIKNEEGKCRDGQFVACQEKQGMCGYACCGFGLGNWIFAFPGELEKAQEQGLTTGHLDISVQGNGHKIVCQRPCVRGEWKPIDCAIYPLWIADYDKETDIYYLITADNRKCPISQMKLFDKAREAVEVSIGWDKEHPGTLEGMKAASKDYKAYVPFKYGYDRKTDTFFELTQTKMTEISPTEILAPDFAHKYGEGYSAMSTPDDAELAKDLSAIPVRVLS</sequence>
<dbReference type="EMBL" id="RCZD01000008">
    <property type="protein sequence ID" value="TPG59909.1"/>
    <property type="molecule type" value="Genomic_DNA"/>
</dbReference>
<accession>A0A502GCU4</accession>
<dbReference type="RefSeq" id="WP_140473638.1">
    <property type="nucleotide sequence ID" value="NZ_RCZD01000008.1"/>
</dbReference>
<keyword evidence="2" id="KW-1185">Reference proteome</keyword>